<keyword evidence="2" id="KW-0472">Membrane</keyword>
<evidence type="ECO:0000313" key="5">
    <source>
        <dbReference type="Proteomes" id="UP001185779"/>
    </source>
</evidence>
<sequence>MSDEERKSMDPAPEETPDLESGGGVTPGDTPPDTPQTSGLSHEQPNRTKHFPAGGVGAFLGVGLLVIAMLVIIVGLIVMVL</sequence>
<evidence type="ECO:0000313" key="3">
    <source>
        <dbReference type="EMBL" id="MDV6307109.1"/>
    </source>
</evidence>
<dbReference type="RefSeq" id="WP_024499189.1">
    <property type="nucleotide sequence ID" value="NZ_JANJEV010000001.1"/>
</dbReference>
<dbReference type="EMBL" id="JAWLKI010000006">
    <property type="protein sequence ID" value="MDV6307109.1"/>
    <property type="molecule type" value="Genomic_DNA"/>
</dbReference>
<dbReference type="InterPro" id="IPR045512">
    <property type="entry name" value="DUF6480"/>
</dbReference>
<proteinExistence type="predicted"/>
<feature type="region of interest" description="Disordered" evidence="1">
    <location>
        <begin position="1"/>
        <end position="52"/>
    </location>
</feature>
<keyword evidence="2" id="KW-1133">Transmembrane helix</keyword>
<accession>A0AAE4U134</accession>
<gene>
    <name evidence="3" type="ORF">R3P94_07140</name>
    <name evidence="4" type="ORF">R3Q15_14100</name>
</gene>
<organism evidence="4 6">
    <name type="scientific">Gordonia amicalis</name>
    <dbReference type="NCBI Taxonomy" id="89053"/>
    <lineage>
        <taxon>Bacteria</taxon>
        <taxon>Bacillati</taxon>
        <taxon>Actinomycetota</taxon>
        <taxon>Actinomycetes</taxon>
        <taxon>Mycobacteriales</taxon>
        <taxon>Gordoniaceae</taxon>
        <taxon>Gordonia</taxon>
    </lineage>
</organism>
<evidence type="ECO:0000313" key="6">
    <source>
        <dbReference type="Proteomes" id="UP001185922"/>
    </source>
</evidence>
<keyword evidence="2" id="KW-0812">Transmembrane</keyword>
<name>A0AAE4U134_9ACTN</name>
<dbReference type="Pfam" id="PF20088">
    <property type="entry name" value="DUF6480"/>
    <property type="match status" value="1"/>
</dbReference>
<keyword evidence="5" id="KW-1185">Reference proteome</keyword>
<evidence type="ECO:0000313" key="4">
    <source>
        <dbReference type="EMBL" id="MDV6313009.1"/>
    </source>
</evidence>
<reference evidence="4 5" key="1">
    <citation type="submission" date="2023-10" db="EMBL/GenBank/DDBJ databases">
        <title>Development of a sustainable strategy for remediation of hydrocarbon-contaminated territories based on the waste exchange concept.</title>
        <authorList>
            <person name="Krivoruchko A."/>
        </authorList>
    </citation>
    <scope>NUCLEOTIDE SEQUENCE</scope>
    <source>
        <strain evidence="3 5">IEGM 1266</strain>
        <strain evidence="4">IEGM 1279</strain>
    </source>
</reference>
<evidence type="ECO:0000256" key="1">
    <source>
        <dbReference type="SAM" id="MobiDB-lite"/>
    </source>
</evidence>
<dbReference type="Proteomes" id="UP001185779">
    <property type="component" value="Unassembled WGS sequence"/>
</dbReference>
<comment type="caution">
    <text evidence="4">The sequence shown here is derived from an EMBL/GenBank/DDBJ whole genome shotgun (WGS) entry which is preliminary data.</text>
</comment>
<dbReference type="AlphaFoldDB" id="A0AAE4U134"/>
<protein>
    <submittedName>
        <fullName evidence="4">DUF6480 family protein</fullName>
    </submittedName>
</protein>
<dbReference type="Proteomes" id="UP001185922">
    <property type="component" value="Unassembled WGS sequence"/>
</dbReference>
<dbReference type="EMBL" id="JAWLKH010000014">
    <property type="protein sequence ID" value="MDV6313009.1"/>
    <property type="molecule type" value="Genomic_DNA"/>
</dbReference>
<evidence type="ECO:0000256" key="2">
    <source>
        <dbReference type="SAM" id="Phobius"/>
    </source>
</evidence>
<feature type="transmembrane region" description="Helical" evidence="2">
    <location>
        <begin position="56"/>
        <end position="80"/>
    </location>
</feature>